<dbReference type="AlphaFoldDB" id="A0A2S8D972"/>
<evidence type="ECO:0000313" key="2">
    <source>
        <dbReference type="Proteomes" id="UP000238186"/>
    </source>
</evidence>
<dbReference type="EMBL" id="PUGT01000341">
    <property type="protein sequence ID" value="PQN03278.1"/>
    <property type="molecule type" value="Genomic_DNA"/>
</dbReference>
<sequence>AGVKGENNWTVVKKNAVRLVRE</sequence>
<protein>
    <submittedName>
        <fullName evidence="1">Mobilization protein</fullName>
    </submittedName>
</protein>
<proteinExistence type="predicted"/>
<gene>
    <name evidence="1" type="ORF">C5K18_18830</name>
</gene>
<comment type="caution">
    <text evidence="1">The sequence shown here is derived from an EMBL/GenBank/DDBJ whole genome shotgun (WGS) entry which is preliminary data.</text>
</comment>
<evidence type="ECO:0000313" key="1">
    <source>
        <dbReference type="EMBL" id="PQN03278.1"/>
    </source>
</evidence>
<organism evidence="1 2">
    <name type="scientific">Shigella dysenteriae</name>
    <dbReference type="NCBI Taxonomy" id="622"/>
    <lineage>
        <taxon>Bacteria</taxon>
        <taxon>Pseudomonadati</taxon>
        <taxon>Pseudomonadota</taxon>
        <taxon>Gammaproteobacteria</taxon>
        <taxon>Enterobacterales</taxon>
        <taxon>Enterobacteriaceae</taxon>
        <taxon>Shigella</taxon>
    </lineage>
</organism>
<dbReference type="Proteomes" id="UP000238186">
    <property type="component" value="Unassembled WGS sequence"/>
</dbReference>
<feature type="non-terminal residue" evidence="1">
    <location>
        <position position="1"/>
    </location>
</feature>
<reference evidence="1 2" key="1">
    <citation type="submission" date="2018-02" db="EMBL/GenBank/DDBJ databases">
        <title>Distribution and characterization of Shiga toxin converting temperate phage carried by Shigella flexneri in Hispaniola.</title>
        <authorList>
            <person name="Fogolari M."/>
            <person name="Mavian C."/>
            <person name="Angeletti S."/>
            <person name="Salemi M."/>
            <person name="Lampel K.A."/>
            <person name="Maurelli A.T."/>
        </authorList>
    </citation>
    <scope>NUCLEOTIDE SEQUENCE [LARGE SCALE GENOMIC DNA]</scope>
    <source>
        <strain evidence="1 2">BS979</strain>
    </source>
</reference>
<name>A0A2S8D972_SHIDY</name>
<accession>A0A2S8D972</accession>